<dbReference type="InterPro" id="IPR035969">
    <property type="entry name" value="Rab-GAP_TBC_sf"/>
</dbReference>
<dbReference type="Gene3D" id="2.30.29.230">
    <property type="match status" value="1"/>
</dbReference>
<dbReference type="Pfam" id="PF12068">
    <property type="entry name" value="PH_RBD"/>
    <property type="match status" value="1"/>
</dbReference>
<gene>
    <name evidence="4" type="ORF">WJX73_005909</name>
</gene>
<dbReference type="Pfam" id="PF00566">
    <property type="entry name" value="RabGAP-TBC"/>
    <property type="match status" value="1"/>
</dbReference>
<sequence>MAETRTRLPSTRSGSDLSGSTRHQRDVSAPISTPARSDPLTRGPILRVSEGQPGAILCNDTESLDSLSRENSASKLEEADAVQQSPASSPCLDGFVDCAAALGKPATVPNGTHGQNGSMTEAASSTDLEAEDVDKESDDEDFSQVDGAGDTEVVYCREGVAMWPTPTERIMGRFSLINQHSVLFMAWLPYTPVCLNSDYSLPLPADADRAESNTARDRARYALRPTPLSDVKAIHKHTPAFGWQHIVIVPENGVNMPPLWFSTGGVRTLIDTLKQYAHLSKSPDNPNKYVVNDPTSDPLHRSLTSLELSDVLLGGPPPGASSTFAPSSGPVAAVLAAEGEGPSSARGPLVSQMLDGVQRVSQYARDTTTNFLAASALFGPPAGAEAGRAGTGSAAPSCPPGPQSSVPVPLARPGEASAAAQPDCMEEAGQPLALEAATGLGSFELIDGRGLERVAHPASRPRPPPLTSEEWSTFFTPEGRVSDEAGLRERIFHSGLDKGLRREAWKFLLGFHAFTATHAQRATLRTEKRAEYSRLKAQWTSITEAQAARFAKWRERRGRVDKDVRRTDREHPYFSTHPNFHAHLRALRRILLTYSIFNFDLGYCQGMSDLAAPILYVVRDEADAFWCFAALMERMQVNFQTDGNGMHAQLQALASLVQIVDPTLHCFLKERDCLNYYFCYRWLLIHFKREFPFEQVLRLWEAEWTGHLGPHLHIFLAAAVLLVHRRTIMEDPDMDLDGLLRFCIQLSGRMDLPSLLRHAEGLTTSSGARGTEAFRLAGLT</sequence>
<protein>
    <recommendedName>
        <fullName evidence="3">Rab-GAP TBC domain-containing protein</fullName>
    </recommendedName>
</protein>
<name>A0AAW1PVK6_9CHLO</name>
<feature type="compositionally biased region" description="Low complexity" evidence="2">
    <location>
        <begin position="383"/>
        <end position="395"/>
    </location>
</feature>
<evidence type="ECO:0000313" key="4">
    <source>
        <dbReference type="EMBL" id="KAK9812377.1"/>
    </source>
</evidence>
<dbReference type="PANTHER" id="PTHR22957:SF502">
    <property type="entry name" value="SMALL G PROTEIN SIGNALING MODULATOR 2-RELATED"/>
    <property type="match status" value="1"/>
</dbReference>
<dbReference type="Gene3D" id="1.10.8.270">
    <property type="entry name" value="putative rabgap domain of human tbc1 domain family member 14 like domains"/>
    <property type="match status" value="1"/>
</dbReference>
<dbReference type="Proteomes" id="UP001465755">
    <property type="component" value="Unassembled WGS sequence"/>
</dbReference>
<feature type="region of interest" description="Disordered" evidence="2">
    <location>
        <begin position="1"/>
        <end position="57"/>
    </location>
</feature>
<feature type="region of interest" description="Disordered" evidence="2">
    <location>
        <begin position="68"/>
        <end position="87"/>
    </location>
</feature>
<dbReference type="GO" id="GO:0005096">
    <property type="term" value="F:GTPase activator activity"/>
    <property type="evidence" value="ECO:0007669"/>
    <property type="project" value="UniProtKB-KW"/>
</dbReference>
<feature type="compositionally biased region" description="Acidic residues" evidence="2">
    <location>
        <begin position="128"/>
        <end position="143"/>
    </location>
</feature>
<keyword evidence="5" id="KW-1185">Reference proteome</keyword>
<accession>A0AAW1PVK6</accession>
<feature type="domain" description="Rab-GAP TBC" evidence="3">
    <location>
        <begin position="495"/>
        <end position="707"/>
    </location>
</feature>
<dbReference type="EMBL" id="JALJOQ010000007">
    <property type="protein sequence ID" value="KAK9812377.1"/>
    <property type="molecule type" value="Genomic_DNA"/>
</dbReference>
<comment type="caution">
    <text evidence="4">The sequence shown here is derived from an EMBL/GenBank/DDBJ whole genome shotgun (WGS) entry which is preliminary data.</text>
</comment>
<evidence type="ECO:0000256" key="2">
    <source>
        <dbReference type="SAM" id="MobiDB-lite"/>
    </source>
</evidence>
<evidence type="ECO:0000313" key="5">
    <source>
        <dbReference type="Proteomes" id="UP001465755"/>
    </source>
</evidence>
<reference evidence="4 5" key="1">
    <citation type="journal article" date="2024" name="Nat. Commun.">
        <title>Phylogenomics reveals the evolutionary origins of lichenization in chlorophyte algae.</title>
        <authorList>
            <person name="Puginier C."/>
            <person name="Libourel C."/>
            <person name="Otte J."/>
            <person name="Skaloud P."/>
            <person name="Haon M."/>
            <person name="Grisel S."/>
            <person name="Petersen M."/>
            <person name="Berrin J.G."/>
            <person name="Delaux P.M."/>
            <person name="Dal Grande F."/>
            <person name="Keller J."/>
        </authorList>
    </citation>
    <scope>NUCLEOTIDE SEQUENCE [LARGE SCALE GENOMIC DNA]</scope>
    <source>
        <strain evidence="4 5">SAG 2036</strain>
    </source>
</reference>
<feature type="compositionally biased region" description="Polar residues" evidence="2">
    <location>
        <begin position="109"/>
        <end position="127"/>
    </location>
</feature>
<dbReference type="PROSITE" id="PS50086">
    <property type="entry name" value="TBC_RABGAP"/>
    <property type="match status" value="1"/>
</dbReference>
<dbReference type="Gene3D" id="1.10.472.80">
    <property type="entry name" value="Ypt/Rab-GAP domain of gyp1p, domain 3"/>
    <property type="match status" value="1"/>
</dbReference>
<evidence type="ECO:0000256" key="1">
    <source>
        <dbReference type="ARBA" id="ARBA00022468"/>
    </source>
</evidence>
<organism evidence="4 5">
    <name type="scientific">Symbiochloris irregularis</name>
    <dbReference type="NCBI Taxonomy" id="706552"/>
    <lineage>
        <taxon>Eukaryota</taxon>
        <taxon>Viridiplantae</taxon>
        <taxon>Chlorophyta</taxon>
        <taxon>core chlorophytes</taxon>
        <taxon>Trebouxiophyceae</taxon>
        <taxon>Trebouxiales</taxon>
        <taxon>Trebouxiaceae</taxon>
        <taxon>Symbiochloris</taxon>
    </lineage>
</organism>
<feature type="region of interest" description="Disordered" evidence="2">
    <location>
        <begin position="383"/>
        <end position="423"/>
    </location>
</feature>
<dbReference type="SMART" id="SM00164">
    <property type="entry name" value="TBC"/>
    <property type="match status" value="1"/>
</dbReference>
<feature type="compositionally biased region" description="Polar residues" evidence="2">
    <location>
        <begin position="7"/>
        <end position="21"/>
    </location>
</feature>
<feature type="region of interest" description="Disordered" evidence="2">
    <location>
        <begin position="106"/>
        <end position="146"/>
    </location>
</feature>
<dbReference type="InterPro" id="IPR000195">
    <property type="entry name" value="Rab-GAP-TBC_dom"/>
</dbReference>
<evidence type="ECO:0000259" key="3">
    <source>
        <dbReference type="PROSITE" id="PS50086"/>
    </source>
</evidence>
<dbReference type="GO" id="GO:0005737">
    <property type="term" value="C:cytoplasm"/>
    <property type="evidence" value="ECO:0007669"/>
    <property type="project" value="UniProtKB-ARBA"/>
</dbReference>
<proteinExistence type="predicted"/>
<dbReference type="AlphaFoldDB" id="A0AAW1PVK6"/>
<dbReference type="PANTHER" id="PTHR22957">
    <property type="entry name" value="TBC1 DOMAIN FAMILY MEMBER GTPASE-ACTIVATING PROTEIN"/>
    <property type="match status" value="1"/>
</dbReference>
<dbReference type="SUPFAM" id="SSF47923">
    <property type="entry name" value="Ypt/Rab-GAP domain of gyp1p"/>
    <property type="match status" value="2"/>
</dbReference>
<dbReference type="InterPro" id="IPR021935">
    <property type="entry name" value="SGSM1/2_RBD"/>
</dbReference>
<keyword evidence="1" id="KW-0343">GTPase activation</keyword>